<dbReference type="GO" id="GO:0016998">
    <property type="term" value="P:cell wall macromolecule catabolic process"/>
    <property type="evidence" value="ECO:0007669"/>
    <property type="project" value="UniProtKB-UniRule"/>
</dbReference>
<keyword evidence="3 9" id="KW-0472">Membrane</keyword>
<comment type="similarity">
    <text evidence="1 9">Belongs to the transglycosylase Slt family.</text>
</comment>
<proteinExistence type="inferred from homology"/>
<evidence type="ECO:0000259" key="11">
    <source>
        <dbReference type="Pfam" id="PF11873"/>
    </source>
</evidence>
<keyword evidence="7 9" id="KW-0449">Lipoprotein</keyword>
<dbReference type="Pfam" id="PF11873">
    <property type="entry name" value="Mltc_N"/>
    <property type="match status" value="1"/>
</dbReference>
<dbReference type="GO" id="GO:0009279">
    <property type="term" value="C:cell outer membrane"/>
    <property type="evidence" value="ECO:0007669"/>
    <property type="project" value="UniProtKB-SubCell"/>
</dbReference>
<dbReference type="EC" id="4.2.2.n1" evidence="9"/>
<reference evidence="12 13" key="1">
    <citation type="submission" date="2018-12" db="EMBL/GenBank/DDBJ databases">
        <authorList>
            <consortium name="Pathogen Informatics"/>
        </authorList>
    </citation>
    <scope>NUCLEOTIDE SEQUENCE [LARGE SCALE GENOMIC DNA]</scope>
    <source>
        <strain evidence="12 13">NCTC5906</strain>
    </source>
</reference>
<dbReference type="GO" id="GO:0071555">
    <property type="term" value="P:cell wall organization"/>
    <property type="evidence" value="ECO:0007669"/>
    <property type="project" value="UniProtKB-KW"/>
</dbReference>
<evidence type="ECO:0000256" key="3">
    <source>
        <dbReference type="ARBA" id="ARBA00023136"/>
    </source>
</evidence>
<keyword evidence="2 9" id="KW-0732">Signal</keyword>
<dbReference type="EMBL" id="LR134327">
    <property type="protein sequence ID" value="VEF40829.1"/>
    <property type="molecule type" value="Genomic_DNA"/>
</dbReference>
<comment type="function">
    <text evidence="9">Murein-degrading enzyme. May play a role in recycling of muropeptides during cell elongation and/or cell division.</text>
</comment>
<evidence type="ECO:0000259" key="10">
    <source>
        <dbReference type="Pfam" id="PF01464"/>
    </source>
</evidence>
<evidence type="ECO:0000256" key="9">
    <source>
        <dbReference type="HAMAP-Rule" id="MF_01616"/>
    </source>
</evidence>
<dbReference type="Gene3D" id="1.10.530.10">
    <property type="match status" value="1"/>
</dbReference>
<dbReference type="AlphaFoldDB" id="A0A3S4S2D1"/>
<evidence type="ECO:0000256" key="7">
    <source>
        <dbReference type="ARBA" id="ARBA00023288"/>
    </source>
</evidence>
<dbReference type="Proteomes" id="UP000272690">
    <property type="component" value="Chromosome"/>
</dbReference>
<dbReference type="SUPFAM" id="SSF53955">
    <property type="entry name" value="Lysozyme-like"/>
    <property type="match status" value="1"/>
</dbReference>
<dbReference type="InterPro" id="IPR000189">
    <property type="entry name" value="Transglyc_AS"/>
</dbReference>
<dbReference type="CDD" id="cd16893">
    <property type="entry name" value="LT_MltC_MltE"/>
    <property type="match status" value="1"/>
</dbReference>
<feature type="domain" description="Murein transglycosylase-C N-terminal" evidence="11">
    <location>
        <begin position="46"/>
        <end position="204"/>
    </location>
</feature>
<dbReference type="NCBIfam" id="NF008670">
    <property type="entry name" value="PRK11671.1"/>
    <property type="match status" value="1"/>
</dbReference>
<evidence type="ECO:0000256" key="8">
    <source>
        <dbReference type="ARBA" id="ARBA00023316"/>
    </source>
</evidence>
<keyword evidence="5 9" id="KW-0998">Cell outer membrane</keyword>
<evidence type="ECO:0000313" key="12">
    <source>
        <dbReference type="EMBL" id="VEF40829.1"/>
    </source>
</evidence>
<evidence type="ECO:0000256" key="5">
    <source>
        <dbReference type="ARBA" id="ARBA00023237"/>
    </source>
</evidence>
<dbReference type="PROSITE" id="PS00922">
    <property type="entry name" value="TRANSGLYCOSYLASE"/>
    <property type="match status" value="1"/>
</dbReference>
<evidence type="ECO:0000256" key="1">
    <source>
        <dbReference type="ARBA" id="ARBA00007734"/>
    </source>
</evidence>
<dbReference type="InterPro" id="IPR024570">
    <property type="entry name" value="Murein_transglycosylaseC_N"/>
</dbReference>
<dbReference type="HAMAP" id="MF_01616">
    <property type="entry name" value="MltC"/>
    <property type="match status" value="1"/>
</dbReference>
<dbReference type="PROSITE" id="PS51257">
    <property type="entry name" value="PROKAR_LIPOPROTEIN"/>
    <property type="match status" value="1"/>
</dbReference>
<name>A0A3S4S2D1_AGGAP</name>
<keyword evidence="6 9" id="KW-0456">Lyase</keyword>
<dbReference type="InterPro" id="IPR023346">
    <property type="entry name" value="Lysozyme-like_dom_sf"/>
</dbReference>
<keyword evidence="8 9" id="KW-0961">Cell wall biogenesis/degradation</keyword>
<sequence>MFILKVIPHLKRSKMKKYLILALIPFLYACGGGSSHHKGLDYDEAFAKDTRGLDILTGQFANNIDRIWGVNELLVASRKDYVKYTDQYYTRSHVSFDEGLITIETQADLNRLHNSIVHTLLMGSDANGIDLFASGDVPISNRPFLVGQVIDNLGGSIANQFTASNFATYLIQNKLQTRRLANGNQVQFVVIPMIANHVEVRAQKYIPIVRKVARRYGLDESLILGIMQTESSFNPYAISYANAMGLMQVVPHTAGRDIFQMKGLSGQPSKSYLFDPEKNIDAGAAYLWLLQNKYLDGISNPTSKRFAMISAYNSGAGAVLRVFNDDKDAAIMQINQLYPEQVYRILTTSHPSAQARNYLVKVDKAQKSYRVRR</sequence>
<dbReference type="PANTHER" id="PTHR37423:SF2">
    <property type="entry name" value="MEMBRANE-BOUND LYTIC MUREIN TRANSGLYCOSYLASE C"/>
    <property type="match status" value="1"/>
</dbReference>
<protein>
    <recommendedName>
        <fullName evidence="9">Membrane-bound lytic murein transglycosylase C</fullName>
        <ecNumber evidence="9">4.2.2.n1</ecNumber>
    </recommendedName>
    <alternativeName>
        <fullName evidence="9">Murein lyase C</fullName>
    </alternativeName>
</protein>
<dbReference type="Pfam" id="PF01464">
    <property type="entry name" value="SLT"/>
    <property type="match status" value="1"/>
</dbReference>
<keyword evidence="4 9" id="KW-0564">Palmitate</keyword>
<comment type="subcellular location">
    <subcellularLocation>
        <location evidence="9">Cell outer membrane</location>
        <topology evidence="9">Lipid-anchor</topology>
    </subcellularLocation>
</comment>
<dbReference type="InterPro" id="IPR008258">
    <property type="entry name" value="Transglycosylase_SLT_dom_1"/>
</dbReference>
<evidence type="ECO:0000313" key="13">
    <source>
        <dbReference type="Proteomes" id="UP000272690"/>
    </source>
</evidence>
<dbReference type="GO" id="GO:0008933">
    <property type="term" value="F:peptidoglycan lytic transglycosylase activity"/>
    <property type="evidence" value="ECO:0007669"/>
    <property type="project" value="UniProtKB-UniRule"/>
</dbReference>
<organism evidence="12 13">
    <name type="scientific">Aggregatibacter aphrophilus ATCC 33389</name>
    <dbReference type="NCBI Taxonomy" id="985008"/>
    <lineage>
        <taxon>Bacteria</taxon>
        <taxon>Pseudomonadati</taxon>
        <taxon>Pseudomonadota</taxon>
        <taxon>Gammaproteobacteria</taxon>
        <taxon>Pasteurellales</taxon>
        <taxon>Pasteurellaceae</taxon>
        <taxon>Aggregatibacter</taxon>
    </lineage>
</organism>
<accession>A0A3S4S2D1</accession>
<dbReference type="InterPro" id="IPR023664">
    <property type="entry name" value="Murein_transglycosylaseC"/>
</dbReference>
<comment type="catalytic activity">
    <reaction evidence="9">
        <text>Exolytic cleavage of the (1-&gt;4)-beta-glycosidic linkage between N-acetylmuramic acid (MurNAc) and N-acetylglucosamine (GlcNAc) residues in peptidoglycan, from either the reducing or the non-reducing ends of the peptidoglycan chains, with concomitant formation of a 1,6-anhydrobond in the MurNAc residue.</text>
        <dbReference type="EC" id="4.2.2.n1"/>
    </reaction>
</comment>
<dbReference type="PANTHER" id="PTHR37423">
    <property type="entry name" value="SOLUBLE LYTIC MUREIN TRANSGLYCOSYLASE-RELATED"/>
    <property type="match status" value="1"/>
</dbReference>
<feature type="domain" description="Transglycosylase SLT" evidence="10">
    <location>
        <begin position="209"/>
        <end position="331"/>
    </location>
</feature>
<evidence type="ECO:0000256" key="2">
    <source>
        <dbReference type="ARBA" id="ARBA00022729"/>
    </source>
</evidence>
<dbReference type="GO" id="GO:0016798">
    <property type="term" value="F:hydrolase activity, acting on glycosyl bonds"/>
    <property type="evidence" value="ECO:0007669"/>
    <property type="project" value="InterPro"/>
</dbReference>
<evidence type="ECO:0000256" key="4">
    <source>
        <dbReference type="ARBA" id="ARBA00023139"/>
    </source>
</evidence>
<evidence type="ECO:0000256" key="6">
    <source>
        <dbReference type="ARBA" id="ARBA00023239"/>
    </source>
</evidence>
<gene>
    <name evidence="12" type="primary">emtA</name>
    <name evidence="9" type="synonym">mltC</name>
    <name evidence="12" type="ORF">NCTC5906_00141</name>
</gene>
<dbReference type="GO" id="GO:0000270">
    <property type="term" value="P:peptidoglycan metabolic process"/>
    <property type="evidence" value="ECO:0007669"/>
    <property type="project" value="InterPro"/>
</dbReference>